<evidence type="ECO:0000313" key="1">
    <source>
        <dbReference type="EMBL" id="PIP52770.1"/>
    </source>
</evidence>
<evidence type="ECO:0000313" key="2">
    <source>
        <dbReference type="Proteomes" id="UP000229459"/>
    </source>
</evidence>
<organism evidence="1 2">
    <name type="scientific">Candidatus Beckwithbacteria bacterium CG23_combo_of_CG06-09_8_20_14_all_34_8</name>
    <dbReference type="NCBI Taxonomy" id="1974497"/>
    <lineage>
        <taxon>Bacteria</taxon>
        <taxon>Candidatus Beckwithiibacteriota</taxon>
    </lineage>
</organism>
<comment type="caution">
    <text evidence="1">The sequence shown here is derived from an EMBL/GenBank/DDBJ whole genome shotgun (WGS) entry which is preliminary data.</text>
</comment>
<dbReference type="AlphaFoldDB" id="A0A2H0B6T3"/>
<sequence length="106" mass="11653">MKKTILISIISTLLFLSACTKDQEISSQKQEKSGIVPNGQELAGVPLPAGHDIVNLFFNLINEKRIPEAIEMMSETAVPDDSAKQAWGVQFNAIKSISVIDIEPWD</sequence>
<gene>
    <name evidence="1" type="ORF">COX08_04675</name>
</gene>
<dbReference type="PROSITE" id="PS51257">
    <property type="entry name" value="PROKAR_LIPOPROTEIN"/>
    <property type="match status" value="1"/>
</dbReference>
<reference evidence="1 2" key="1">
    <citation type="submission" date="2017-09" db="EMBL/GenBank/DDBJ databases">
        <title>Depth-based differentiation of microbial function through sediment-hosted aquifers and enrichment of novel symbionts in the deep terrestrial subsurface.</title>
        <authorList>
            <person name="Probst A.J."/>
            <person name="Ladd B."/>
            <person name="Jarett J.K."/>
            <person name="Geller-Mcgrath D.E."/>
            <person name="Sieber C.M."/>
            <person name="Emerson J.B."/>
            <person name="Anantharaman K."/>
            <person name="Thomas B.C."/>
            <person name="Malmstrom R."/>
            <person name="Stieglmeier M."/>
            <person name="Klingl A."/>
            <person name="Woyke T."/>
            <person name="Ryan C.M."/>
            <person name="Banfield J.F."/>
        </authorList>
    </citation>
    <scope>NUCLEOTIDE SEQUENCE [LARGE SCALE GENOMIC DNA]</scope>
    <source>
        <strain evidence="1">CG23_combo_of_CG06-09_8_20_14_all_34_8</strain>
    </source>
</reference>
<feature type="non-terminal residue" evidence="1">
    <location>
        <position position="106"/>
    </location>
</feature>
<protein>
    <submittedName>
        <fullName evidence="1">Uncharacterized protein</fullName>
    </submittedName>
</protein>
<proteinExistence type="predicted"/>
<accession>A0A2H0B6T3</accession>
<dbReference type="EMBL" id="PCSR01000110">
    <property type="protein sequence ID" value="PIP52770.1"/>
    <property type="molecule type" value="Genomic_DNA"/>
</dbReference>
<name>A0A2H0B6T3_9BACT</name>
<dbReference type="Proteomes" id="UP000229459">
    <property type="component" value="Unassembled WGS sequence"/>
</dbReference>